<keyword evidence="8" id="KW-0243">Dynein</keyword>
<gene>
    <name evidence="13" type="ORF">KR093_006344</name>
</gene>
<dbReference type="GO" id="GO:0035735">
    <property type="term" value="P:intraciliary transport involved in cilium assembly"/>
    <property type="evidence" value="ECO:0007669"/>
    <property type="project" value="InterPro"/>
</dbReference>
<sequence length="387" mass="43802">MRLPQFIHNLQRKLQKMFEKSSENSLTALGSIQEIAGRLAEEQQRLRQLEAATSPKERTLFVLGSKCVVSWHSDFKLSSLQLFVQGKTMAINKFFDRDEQSMRPTLALEYSYGRRMGSGRSAQVLNVWELGSLDNAEQLLEVPMRTHGLQQLAAFIMVDLSQPQRVWTDLECAYRGLRDTAQRMLQSATPQQREDLERRAVERLKHASRDVSTLELLPFPVVIVGGKYDIFMDFEPALKKHICRCLRSMAHLVGGAVLFYSHKLPKLAKVLRDTISHLGFGSPTNPFRAHVTDYNEALSIWFGTDSWSQIGIGESSFPSVERIGATLSVEVPQLQLEKQKQQLPQNPAKDAGFSEALIDEMRAQKDDELAGIMRDVLLRGKFEAVQG</sequence>
<comment type="caution">
    <text evidence="13">The sequence shown here is derived from an EMBL/GenBank/DDBJ whole genome shotgun (WGS) entry which is preliminary data.</text>
</comment>
<evidence type="ECO:0000256" key="9">
    <source>
        <dbReference type="ARBA" id="ARBA00023069"/>
    </source>
</evidence>
<keyword evidence="14" id="KW-1185">Reference proteome</keyword>
<evidence type="ECO:0000313" key="14">
    <source>
        <dbReference type="Proteomes" id="UP001200034"/>
    </source>
</evidence>
<keyword evidence="11" id="KW-0206">Cytoskeleton</keyword>
<evidence type="ECO:0000256" key="3">
    <source>
        <dbReference type="ARBA" id="ARBA00006831"/>
    </source>
</evidence>
<comment type="similarity">
    <text evidence="3">Belongs to the dynein light intermediate chain family.</text>
</comment>
<reference evidence="13" key="1">
    <citation type="journal article" date="2021" name="Mol. Ecol. Resour.">
        <title>Phylogenomic analyses of the genus Drosophila reveals genomic signals of climate adaptation.</title>
        <authorList>
            <person name="Li F."/>
            <person name="Rane R.V."/>
            <person name="Luria V."/>
            <person name="Xiong Z."/>
            <person name="Chen J."/>
            <person name="Li Z."/>
            <person name="Catullo R.A."/>
            <person name="Griffin P.C."/>
            <person name="Schiffer M."/>
            <person name="Pearce S."/>
            <person name="Lee S.F."/>
            <person name="McElroy K."/>
            <person name="Stocker A."/>
            <person name="Shirriffs J."/>
            <person name="Cockerell F."/>
            <person name="Coppin C."/>
            <person name="Sgro C.M."/>
            <person name="Karger A."/>
            <person name="Cain J.W."/>
            <person name="Weber J.A."/>
            <person name="Santpere G."/>
            <person name="Kirschner M.W."/>
            <person name="Hoffmann A.A."/>
            <person name="Oakeshott J.G."/>
            <person name="Zhang G."/>
        </authorList>
    </citation>
    <scope>NUCLEOTIDE SEQUENCE</scope>
    <source>
        <strain evidence="13">BGI-SZ-2011g</strain>
    </source>
</reference>
<dbReference type="EMBL" id="JAJJHW010001127">
    <property type="protein sequence ID" value="KAH8377628.1"/>
    <property type="molecule type" value="Genomic_DNA"/>
</dbReference>
<dbReference type="GO" id="GO:0045504">
    <property type="term" value="F:dynein heavy chain binding"/>
    <property type="evidence" value="ECO:0007669"/>
    <property type="project" value="TreeGrafter"/>
</dbReference>
<dbReference type="InterPro" id="IPR040045">
    <property type="entry name" value="DYNC2LI1"/>
</dbReference>
<evidence type="ECO:0000256" key="1">
    <source>
        <dbReference type="ARBA" id="ARBA00004138"/>
    </source>
</evidence>
<accession>A0AAD4PNX6</accession>
<evidence type="ECO:0000313" key="13">
    <source>
        <dbReference type="EMBL" id="KAH8377628.1"/>
    </source>
</evidence>
<keyword evidence="6" id="KW-0493">Microtubule</keyword>
<proteinExistence type="inferred from homology"/>
<evidence type="ECO:0000256" key="6">
    <source>
        <dbReference type="ARBA" id="ARBA00022701"/>
    </source>
</evidence>
<evidence type="ECO:0008006" key="15">
    <source>
        <dbReference type="Google" id="ProtNLM"/>
    </source>
</evidence>
<keyword evidence="10" id="KW-0505">Motor protein</keyword>
<comment type="subcellular location">
    <subcellularLocation>
        <location evidence="1">Cell projection</location>
        <location evidence="1">Cilium</location>
    </subcellularLocation>
    <subcellularLocation>
        <location evidence="2">Cytoplasm</location>
        <location evidence="2">Cytoskeleton</location>
    </subcellularLocation>
</comment>
<dbReference type="GO" id="GO:0005930">
    <property type="term" value="C:axoneme"/>
    <property type="evidence" value="ECO:0007669"/>
    <property type="project" value="TreeGrafter"/>
</dbReference>
<evidence type="ECO:0000256" key="8">
    <source>
        <dbReference type="ARBA" id="ARBA00023017"/>
    </source>
</evidence>
<dbReference type="GO" id="GO:0005874">
    <property type="term" value="C:microtubule"/>
    <property type="evidence" value="ECO:0007669"/>
    <property type="project" value="UniProtKB-KW"/>
</dbReference>
<dbReference type="PANTHER" id="PTHR13236">
    <property type="entry name" value="DYNEIN 2 LIGHT INTERMEDIATE CHAIN, ISOFORM 2"/>
    <property type="match status" value="1"/>
</dbReference>
<keyword evidence="9" id="KW-0969">Cilium</keyword>
<keyword evidence="4" id="KW-0217">Developmental protein</keyword>
<dbReference type="GO" id="GO:0005868">
    <property type="term" value="C:cytoplasmic dynein complex"/>
    <property type="evidence" value="ECO:0007669"/>
    <property type="project" value="InterPro"/>
</dbReference>
<evidence type="ECO:0000256" key="5">
    <source>
        <dbReference type="ARBA" id="ARBA00022490"/>
    </source>
</evidence>
<evidence type="ECO:0000256" key="4">
    <source>
        <dbReference type="ARBA" id="ARBA00022473"/>
    </source>
</evidence>
<organism evidence="13 14">
    <name type="scientific">Drosophila rubida</name>
    <dbReference type="NCBI Taxonomy" id="30044"/>
    <lineage>
        <taxon>Eukaryota</taxon>
        <taxon>Metazoa</taxon>
        <taxon>Ecdysozoa</taxon>
        <taxon>Arthropoda</taxon>
        <taxon>Hexapoda</taxon>
        <taxon>Insecta</taxon>
        <taxon>Pterygota</taxon>
        <taxon>Neoptera</taxon>
        <taxon>Endopterygota</taxon>
        <taxon>Diptera</taxon>
        <taxon>Brachycera</taxon>
        <taxon>Muscomorpha</taxon>
        <taxon>Ephydroidea</taxon>
        <taxon>Drosophilidae</taxon>
        <taxon>Drosophila</taxon>
    </lineage>
</organism>
<dbReference type="Proteomes" id="UP001200034">
    <property type="component" value="Unassembled WGS sequence"/>
</dbReference>
<evidence type="ECO:0000256" key="11">
    <source>
        <dbReference type="ARBA" id="ARBA00023212"/>
    </source>
</evidence>
<evidence type="ECO:0000256" key="12">
    <source>
        <dbReference type="ARBA" id="ARBA00023273"/>
    </source>
</evidence>
<dbReference type="PANTHER" id="PTHR13236:SF0">
    <property type="entry name" value="CYTOPLASMIC DYNEIN 2 LIGHT INTERMEDIATE CHAIN 1"/>
    <property type="match status" value="1"/>
</dbReference>
<protein>
    <recommendedName>
        <fullName evidence="15">Cytoplasmic dynein 2 light intermediate chain 1</fullName>
    </recommendedName>
</protein>
<keyword evidence="12" id="KW-0966">Cell projection</keyword>
<evidence type="ECO:0000256" key="10">
    <source>
        <dbReference type="ARBA" id="ARBA00023175"/>
    </source>
</evidence>
<dbReference type="AlphaFoldDB" id="A0AAD4PNX6"/>
<keyword evidence="7" id="KW-0970">Cilium biogenesis/degradation</keyword>
<name>A0AAD4PNX6_9MUSC</name>
<keyword evidence="5" id="KW-0963">Cytoplasm</keyword>
<evidence type="ECO:0000256" key="2">
    <source>
        <dbReference type="ARBA" id="ARBA00004245"/>
    </source>
</evidence>
<dbReference type="GO" id="GO:0036064">
    <property type="term" value="C:ciliary basal body"/>
    <property type="evidence" value="ECO:0007669"/>
    <property type="project" value="TreeGrafter"/>
</dbReference>
<dbReference type="GO" id="GO:0035721">
    <property type="term" value="P:intraciliary retrograde transport"/>
    <property type="evidence" value="ECO:0007669"/>
    <property type="project" value="InterPro"/>
</dbReference>
<evidence type="ECO:0000256" key="7">
    <source>
        <dbReference type="ARBA" id="ARBA00022794"/>
    </source>
</evidence>